<dbReference type="Proteomes" id="UP000033869">
    <property type="component" value="Unassembled WGS sequence"/>
</dbReference>
<gene>
    <name evidence="2" type="ORF">UU65_C0004G0096</name>
</gene>
<proteinExistence type="predicted"/>
<protein>
    <submittedName>
        <fullName evidence="2">Uncharacterized protein</fullName>
    </submittedName>
</protein>
<evidence type="ECO:0000313" key="3">
    <source>
        <dbReference type="Proteomes" id="UP000033869"/>
    </source>
</evidence>
<dbReference type="AlphaFoldDB" id="A0A0G0W7E1"/>
<name>A0A0G0W7E1_UNCC2</name>
<dbReference type="EMBL" id="LCBL01000004">
    <property type="protein sequence ID" value="KKS08885.1"/>
    <property type="molecule type" value="Genomic_DNA"/>
</dbReference>
<keyword evidence="1" id="KW-0732">Signal</keyword>
<accession>A0A0G0W7E1</accession>
<sequence length="383" mass="40685">MLKSFKKIATYAVSTLLALGTAMPAMAADGWNLLYDAKVTLSDPRGATASNYQFNYKISNNGTVKGIKMEFRKDAALTIKPTSINLAAATLAAPAAPLDAGDWAINLTQAATGNVIITSATGDALVATNNPIYTIQNITNPPINADNTGCSPNPTNSSAGTCYVRITTYNTDTVADMTSANDIDETTITFTITEQTTLTAKVDPSMRFTVTGVSNVAQTGNTHAIEQTSTFNTLPFGYLAVADPVYMAQDLEVITNANNGYDVTMTMRDDMSGQYAGNLIDPFDTAADDWTAPEVWTTPTGSAKNVDSGWIGAHSNDSTLPNWGAGADNKWAPVDGTADLVMTSAVPDNGGTDVRITFVLEVNQYQPADQYTGYMVYNATPKY</sequence>
<evidence type="ECO:0000313" key="2">
    <source>
        <dbReference type="EMBL" id="KKS08885.1"/>
    </source>
</evidence>
<feature type="chain" id="PRO_5002535080" evidence="1">
    <location>
        <begin position="28"/>
        <end position="383"/>
    </location>
</feature>
<evidence type="ECO:0000256" key="1">
    <source>
        <dbReference type="SAM" id="SignalP"/>
    </source>
</evidence>
<reference evidence="2 3" key="1">
    <citation type="journal article" date="2015" name="Nature">
        <title>rRNA introns, odd ribosomes, and small enigmatic genomes across a large radiation of phyla.</title>
        <authorList>
            <person name="Brown C.T."/>
            <person name="Hug L.A."/>
            <person name="Thomas B.C."/>
            <person name="Sharon I."/>
            <person name="Castelle C.J."/>
            <person name="Singh A."/>
            <person name="Wilkins M.J."/>
            <person name="Williams K.H."/>
            <person name="Banfield J.F."/>
        </authorList>
    </citation>
    <scope>NUCLEOTIDE SEQUENCE [LARGE SCALE GENOMIC DNA]</scope>
</reference>
<comment type="caution">
    <text evidence="2">The sequence shown here is derived from an EMBL/GenBank/DDBJ whole genome shotgun (WGS) entry which is preliminary data.</text>
</comment>
<feature type="signal peptide" evidence="1">
    <location>
        <begin position="1"/>
        <end position="27"/>
    </location>
</feature>
<organism evidence="2 3">
    <name type="scientific">candidate division CPR2 bacterium GW2011_GWC1_41_48</name>
    <dbReference type="NCBI Taxonomy" id="1618344"/>
    <lineage>
        <taxon>Bacteria</taxon>
        <taxon>Bacteria division CPR2</taxon>
    </lineage>
</organism>